<feature type="transmembrane region" description="Helical" evidence="15">
    <location>
        <begin position="331"/>
        <end position="359"/>
    </location>
</feature>
<dbReference type="PRINTS" id="PR01088">
    <property type="entry name" value="NAHEXCHNGR6"/>
</dbReference>
<organism evidence="18 19">
    <name type="scientific">Gouania willdenowi</name>
    <name type="common">Blunt-snouted clingfish</name>
    <name type="synonym">Lepadogaster willdenowi</name>
    <dbReference type="NCBI Taxonomy" id="441366"/>
    <lineage>
        <taxon>Eukaryota</taxon>
        <taxon>Metazoa</taxon>
        <taxon>Chordata</taxon>
        <taxon>Craniata</taxon>
        <taxon>Vertebrata</taxon>
        <taxon>Euteleostomi</taxon>
        <taxon>Actinopterygii</taxon>
        <taxon>Neopterygii</taxon>
        <taxon>Teleostei</taxon>
        <taxon>Neoteleostei</taxon>
        <taxon>Acanthomorphata</taxon>
        <taxon>Ovalentaria</taxon>
        <taxon>Blenniimorphae</taxon>
        <taxon>Blenniiformes</taxon>
        <taxon>Gobiesocoidei</taxon>
        <taxon>Gobiesocidae</taxon>
        <taxon>Gobiesocinae</taxon>
        <taxon>Gouania</taxon>
    </lineage>
</organism>
<comment type="subcellular location">
    <subcellularLocation>
        <location evidence="2">Cell membrane</location>
        <topology evidence="2">Multi-pass membrane protein</topology>
    </subcellularLocation>
    <subcellularLocation>
        <location evidence="1">Recycling endosome membrane</location>
        <topology evidence="1">Multi-pass membrane protein</topology>
    </subcellularLocation>
</comment>
<dbReference type="Proteomes" id="UP000694680">
    <property type="component" value="Chromosome 14"/>
</dbReference>
<protein>
    <recommendedName>
        <fullName evidence="13">Sodium/hydrogen exchanger</fullName>
    </recommendedName>
</protein>
<dbReference type="InterPro" id="IPR006153">
    <property type="entry name" value="Cation/H_exchanger_TM"/>
</dbReference>
<dbReference type="InterPro" id="IPR018422">
    <property type="entry name" value="Cation/H_exchanger_CPA1"/>
</dbReference>
<dbReference type="GO" id="GO:0015386">
    <property type="term" value="F:potassium:proton antiporter activity"/>
    <property type="evidence" value="ECO:0007669"/>
    <property type="project" value="TreeGrafter"/>
</dbReference>
<dbReference type="Ensembl" id="ENSGWIT00000014049.1">
    <property type="protein sequence ID" value="ENSGWIP00000012614.1"/>
    <property type="gene ID" value="ENSGWIG00000006843.1"/>
</dbReference>
<evidence type="ECO:0000256" key="2">
    <source>
        <dbReference type="ARBA" id="ARBA00004651"/>
    </source>
</evidence>
<dbReference type="InterPro" id="IPR004709">
    <property type="entry name" value="NaH_exchanger"/>
</dbReference>
<dbReference type="PANTHER" id="PTHR10110:SF153">
    <property type="entry name" value="SODIUM_HYDROGEN EXCHANGER"/>
    <property type="match status" value="1"/>
</dbReference>
<dbReference type="GO" id="GO:0055038">
    <property type="term" value="C:recycling endosome membrane"/>
    <property type="evidence" value="ECO:0007669"/>
    <property type="project" value="UniProtKB-SubCell"/>
</dbReference>
<evidence type="ECO:0000256" key="3">
    <source>
        <dbReference type="ARBA" id="ARBA00007367"/>
    </source>
</evidence>
<dbReference type="Pfam" id="PF00999">
    <property type="entry name" value="Na_H_Exchanger"/>
    <property type="match status" value="1"/>
</dbReference>
<evidence type="ECO:0000256" key="15">
    <source>
        <dbReference type="SAM" id="Phobius"/>
    </source>
</evidence>
<evidence type="ECO:0000313" key="18">
    <source>
        <dbReference type="Ensembl" id="ENSGWIP00000012614.1"/>
    </source>
</evidence>
<name>A0A8C5DWA0_GOUWI</name>
<feature type="transmembrane region" description="Helical" evidence="15">
    <location>
        <begin position="407"/>
        <end position="426"/>
    </location>
</feature>
<accession>A0A8C5DWA0</accession>
<feature type="transmembrane region" description="Helical" evidence="15">
    <location>
        <begin position="48"/>
        <end position="66"/>
    </location>
</feature>
<evidence type="ECO:0000256" key="14">
    <source>
        <dbReference type="SAM" id="MobiDB-lite"/>
    </source>
</evidence>
<keyword evidence="13" id="KW-0050">Antiport</keyword>
<sequence length="683" mass="75769">DHVKKIFALLLPFMLTVLLVGSRGDGNAMNNVATERMAEESHRQDSANLLIFIMLLTLTILTIWLFKHRRFRFLHETGLAMIYGLLVGVILRFGVHVPQNMSDVTLSCVVNASPATLLVNVSGRYYEYTLKGEVSRGKGPQMQDDEMLRKVTFDPEVFFNILLPPIIFHAGYSLKRRHFFRNIGSILAYAFVGTVISCFVIGLIMYGFVSFMKVVGQLGGDFYFTDCLFFGAIVSATDPVTVLAIFNELKVDVDLYALLFGESVLNDAVAIVLSSSIVAYQPAGDNSHSFEAMAMLKSFGVFLGVFSGSFALGVATGVMTLRDFPLLETALFFLMSWSTFLLAEACGFTGVVAVLFCGITQAHYTYNNLSPESQERSKQLFELLNFLAENFIFSYMGLTLFSFQSHVFNPLFIIGAFLAVFLGRAANIYPLSFLLNLGRRNKIGSNFQHVMMFAGLRGAMTFALSIRDTATYARQMMFTTTLLIVFFTVWICGGGTMPMLTFMSIPVGVDSDQENSVMLEGSQRRNTKHESAWPFRIWYNFDHNYLKPLLTHSGPPLTATLPACCGPLARCLTSPQAYENEGQLHNEDSDFILNDANVSSMYADVTISTDASGSRTVNPKRPSTGGGPFDEGLDHELAMAEQEVAIRGTRLVLPMDDPMEPPTTVTLPPPPSPPRTEPRRHRL</sequence>
<dbReference type="GO" id="GO:0051453">
    <property type="term" value="P:regulation of intracellular pH"/>
    <property type="evidence" value="ECO:0007669"/>
    <property type="project" value="TreeGrafter"/>
</dbReference>
<keyword evidence="9" id="KW-0915">Sodium</keyword>
<dbReference type="GO" id="GO:0015385">
    <property type="term" value="F:sodium:proton antiporter activity"/>
    <property type="evidence" value="ECO:0007669"/>
    <property type="project" value="InterPro"/>
</dbReference>
<feature type="region of interest" description="Disordered" evidence="14">
    <location>
        <begin position="611"/>
        <end position="632"/>
    </location>
</feature>
<keyword evidence="12 13" id="KW-0739">Sodium transport</keyword>
<feature type="domain" description="Cation/H+ exchanger transmembrane" evidence="17">
    <location>
        <begin position="59"/>
        <end position="500"/>
    </location>
</feature>
<feature type="transmembrane region" description="Helical" evidence="15">
    <location>
        <begin position="228"/>
        <end position="246"/>
    </location>
</feature>
<evidence type="ECO:0000256" key="16">
    <source>
        <dbReference type="SAM" id="SignalP"/>
    </source>
</evidence>
<keyword evidence="11 15" id="KW-0472">Membrane</keyword>
<gene>
    <name evidence="18" type="primary">LOC114475458</name>
</gene>
<dbReference type="PRINTS" id="PR01084">
    <property type="entry name" value="NAHEXCHNGR"/>
</dbReference>
<keyword evidence="16" id="KW-0732">Signal</keyword>
<feature type="transmembrane region" description="Helical" evidence="15">
    <location>
        <begin position="186"/>
        <end position="208"/>
    </location>
</feature>
<dbReference type="GO" id="GO:0005886">
    <property type="term" value="C:plasma membrane"/>
    <property type="evidence" value="ECO:0007669"/>
    <property type="project" value="UniProtKB-SubCell"/>
</dbReference>
<evidence type="ECO:0000313" key="19">
    <source>
        <dbReference type="Proteomes" id="UP000694680"/>
    </source>
</evidence>
<keyword evidence="6 13" id="KW-0812">Transmembrane</keyword>
<dbReference type="NCBIfam" id="TIGR00840">
    <property type="entry name" value="b_cpa1"/>
    <property type="match status" value="1"/>
</dbReference>
<dbReference type="GO" id="GO:0098719">
    <property type="term" value="P:sodium ion import across plasma membrane"/>
    <property type="evidence" value="ECO:0007669"/>
    <property type="project" value="TreeGrafter"/>
</dbReference>
<keyword evidence="8 15" id="KW-1133">Transmembrane helix</keyword>
<feature type="chain" id="PRO_5034280375" description="Sodium/hydrogen exchanger" evidence="16">
    <location>
        <begin position="25"/>
        <end position="683"/>
    </location>
</feature>
<feature type="transmembrane region" description="Helical" evidence="15">
    <location>
        <begin position="157"/>
        <end position="174"/>
    </location>
</feature>
<dbReference type="PANTHER" id="PTHR10110">
    <property type="entry name" value="SODIUM/HYDROGEN EXCHANGER"/>
    <property type="match status" value="1"/>
</dbReference>
<reference evidence="18" key="1">
    <citation type="submission" date="2020-06" db="EMBL/GenBank/DDBJ databases">
        <authorList>
            <consortium name="Wellcome Sanger Institute Data Sharing"/>
        </authorList>
    </citation>
    <scope>NUCLEOTIDE SEQUENCE [LARGE SCALE GENOMIC DNA]</scope>
</reference>
<evidence type="ECO:0000256" key="13">
    <source>
        <dbReference type="RuleBase" id="RU003722"/>
    </source>
</evidence>
<dbReference type="Gene3D" id="6.10.140.1330">
    <property type="match status" value="1"/>
</dbReference>
<evidence type="ECO:0000256" key="11">
    <source>
        <dbReference type="ARBA" id="ARBA00023136"/>
    </source>
</evidence>
<keyword evidence="5" id="KW-1003">Cell membrane</keyword>
<evidence type="ECO:0000256" key="10">
    <source>
        <dbReference type="ARBA" id="ARBA00023065"/>
    </source>
</evidence>
<keyword evidence="4 13" id="KW-0813">Transport</keyword>
<feature type="transmembrane region" description="Helical" evidence="15">
    <location>
        <begin position="472"/>
        <end position="493"/>
    </location>
</feature>
<keyword evidence="19" id="KW-1185">Reference proteome</keyword>
<evidence type="ECO:0000256" key="4">
    <source>
        <dbReference type="ARBA" id="ARBA00022448"/>
    </source>
</evidence>
<evidence type="ECO:0000256" key="6">
    <source>
        <dbReference type="ARBA" id="ARBA00022692"/>
    </source>
</evidence>
<evidence type="ECO:0000259" key="17">
    <source>
        <dbReference type="Pfam" id="PF00999"/>
    </source>
</evidence>
<comment type="similarity">
    <text evidence="3 13">Belongs to the monovalent cation:proton antiporter 1 (CPA1) transporter (TC 2.A.36) family.</text>
</comment>
<feature type="transmembrane region" description="Helical" evidence="15">
    <location>
        <begin position="299"/>
        <end position="319"/>
    </location>
</feature>
<keyword evidence="7" id="KW-0967">Endosome</keyword>
<evidence type="ECO:0000256" key="9">
    <source>
        <dbReference type="ARBA" id="ARBA00023053"/>
    </source>
</evidence>
<reference evidence="18" key="3">
    <citation type="submission" date="2025-09" db="UniProtKB">
        <authorList>
            <consortium name="Ensembl"/>
        </authorList>
    </citation>
    <scope>IDENTIFICATION</scope>
</reference>
<feature type="transmembrane region" description="Helical" evidence="15">
    <location>
        <begin position="380"/>
        <end position="401"/>
    </location>
</feature>
<evidence type="ECO:0000256" key="8">
    <source>
        <dbReference type="ARBA" id="ARBA00022989"/>
    </source>
</evidence>
<feature type="region of interest" description="Disordered" evidence="14">
    <location>
        <begin position="652"/>
        <end position="683"/>
    </location>
</feature>
<evidence type="ECO:0000256" key="1">
    <source>
        <dbReference type="ARBA" id="ARBA00004195"/>
    </source>
</evidence>
<evidence type="ECO:0000256" key="12">
    <source>
        <dbReference type="ARBA" id="ARBA00023201"/>
    </source>
</evidence>
<feature type="transmembrane region" description="Helical" evidence="15">
    <location>
        <begin position="78"/>
        <end position="95"/>
    </location>
</feature>
<feature type="signal peptide" evidence="16">
    <location>
        <begin position="1"/>
        <end position="24"/>
    </location>
</feature>
<keyword evidence="10 13" id="KW-0406">Ion transport</keyword>
<dbReference type="InterPro" id="IPR002090">
    <property type="entry name" value="NHE-6/7/9"/>
</dbReference>
<evidence type="ECO:0000256" key="7">
    <source>
        <dbReference type="ARBA" id="ARBA00022753"/>
    </source>
</evidence>
<reference evidence="18" key="2">
    <citation type="submission" date="2025-08" db="UniProtKB">
        <authorList>
            <consortium name="Ensembl"/>
        </authorList>
    </citation>
    <scope>IDENTIFICATION</scope>
</reference>
<evidence type="ECO:0000256" key="5">
    <source>
        <dbReference type="ARBA" id="ARBA00022475"/>
    </source>
</evidence>
<dbReference type="AlphaFoldDB" id="A0A8C5DWA0"/>
<proteinExistence type="inferred from homology"/>